<reference evidence="2" key="1">
    <citation type="submission" date="2020-07" db="EMBL/GenBank/DDBJ databases">
        <title>Severe corrosion of carbon steel in oil field produced water can be linked to methanogenic archaea containing a special type of NiFe hydrogenase.</title>
        <authorList>
            <person name="Lahme S."/>
            <person name="Mand J."/>
            <person name="Longwell J."/>
            <person name="Smith R."/>
            <person name="Enning D."/>
        </authorList>
    </citation>
    <scope>NUCLEOTIDE SEQUENCE</scope>
    <source>
        <strain evidence="2">MIC098Bin6</strain>
    </source>
</reference>
<accession>A0A931CUH4</accession>
<feature type="domain" description="Pyridoxamine 5'-phosphate oxidase N-terminal" evidence="1">
    <location>
        <begin position="9"/>
        <end position="132"/>
    </location>
</feature>
<dbReference type="InterPro" id="IPR012349">
    <property type="entry name" value="Split_barrel_FMN-bd"/>
</dbReference>
<dbReference type="Gene3D" id="2.30.110.10">
    <property type="entry name" value="Electron Transport, Fmn-binding Protein, Chain A"/>
    <property type="match status" value="1"/>
</dbReference>
<gene>
    <name evidence="2" type="ORF">H0S81_06870</name>
</gene>
<dbReference type="AlphaFoldDB" id="A0A931CUH4"/>
<dbReference type="Proteomes" id="UP000706172">
    <property type="component" value="Unassembled WGS sequence"/>
</dbReference>
<dbReference type="EMBL" id="JACCQK010000386">
    <property type="protein sequence ID" value="MBG0779632.1"/>
    <property type="molecule type" value="Genomic_DNA"/>
</dbReference>
<organism evidence="2 3">
    <name type="scientific">Desulfotignum balticum</name>
    <dbReference type="NCBI Taxonomy" id="115781"/>
    <lineage>
        <taxon>Bacteria</taxon>
        <taxon>Pseudomonadati</taxon>
        <taxon>Thermodesulfobacteriota</taxon>
        <taxon>Desulfobacteria</taxon>
        <taxon>Desulfobacterales</taxon>
        <taxon>Desulfobacteraceae</taxon>
        <taxon>Desulfotignum</taxon>
    </lineage>
</organism>
<comment type="caution">
    <text evidence="2">The sequence shown here is derived from an EMBL/GenBank/DDBJ whole genome shotgun (WGS) entry which is preliminary data.</text>
</comment>
<dbReference type="InterPro" id="IPR011576">
    <property type="entry name" value="Pyridox_Oxase_N"/>
</dbReference>
<name>A0A931CUH4_9BACT</name>
<dbReference type="SUPFAM" id="SSF50475">
    <property type="entry name" value="FMN-binding split barrel"/>
    <property type="match status" value="1"/>
</dbReference>
<evidence type="ECO:0000259" key="1">
    <source>
        <dbReference type="Pfam" id="PF01243"/>
    </source>
</evidence>
<evidence type="ECO:0000313" key="3">
    <source>
        <dbReference type="Proteomes" id="UP000706172"/>
    </source>
</evidence>
<sequence length="149" mass="16387">MDNQTLFATIQDLINSQQLAVLCTQKDSHPYASLVAVAATQKLDRIIFLTPMTTRKYDNLLACPNAAFLVNNSENRAEDIYQATAVTATGTVIDVPDAEQQALTDIYLARHPHLASFAAADTTALVCVKISRYILVNRFQNVFELAVTP</sequence>
<proteinExistence type="predicted"/>
<evidence type="ECO:0000313" key="2">
    <source>
        <dbReference type="EMBL" id="MBG0779632.1"/>
    </source>
</evidence>
<protein>
    <submittedName>
        <fullName evidence="2">Pyridoxamine 5'-phosphate oxidase family protein</fullName>
    </submittedName>
</protein>
<dbReference type="Pfam" id="PF01243">
    <property type="entry name" value="PNPOx_N"/>
    <property type="match status" value="1"/>
</dbReference>